<evidence type="ECO:0000256" key="10">
    <source>
        <dbReference type="RuleBase" id="RU003756"/>
    </source>
</evidence>
<evidence type="ECO:0000313" key="13">
    <source>
        <dbReference type="Proteomes" id="UP001317629"/>
    </source>
</evidence>
<comment type="similarity">
    <text evidence="1 9 10">Belongs to the DNA mismatch repair MutS family.</text>
</comment>
<dbReference type="Proteomes" id="UP001317629">
    <property type="component" value="Chromosome"/>
</dbReference>
<dbReference type="SMART" id="SM00534">
    <property type="entry name" value="MUTSac"/>
    <property type="match status" value="1"/>
</dbReference>
<dbReference type="CDD" id="cd03284">
    <property type="entry name" value="ABC_MutS1"/>
    <property type="match status" value="1"/>
</dbReference>
<dbReference type="PIRSF" id="PIRSF037677">
    <property type="entry name" value="DNA_mis_repair_Msh6"/>
    <property type="match status" value="1"/>
</dbReference>
<accession>A0ABM8E417</accession>
<dbReference type="InterPro" id="IPR027417">
    <property type="entry name" value="P-loop_NTPase"/>
</dbReference>
<evidence type="ECO:0000256" key="8">
    <source>
        <dbReference type="ARBA" id="ARBA00024647"/>
    </source>
</evidence>
<dbReference type="SMART" id="SM00533">
    <property type="entry name" value="MUTSd"/>
    <property type="match status" value="1"/>
</dbReference>
<dbReference type="Gene3D" id="6.10.140.430">
    <property type="match status" value="1"/>
</dbReference>
<evidence type="ECO:0000256" key="4">
    <source>
        <dbReference type="ARBA" id="ARBA00022763"/>
    </source>
</evidence>
<dbReference type="SUPFAM" id="SSF53150">
    <property type="entry name" value="DNA repair protein MutS, domain II"/>
    <property type="match status" value="1"/>
</dbReference>
<dbReference type="Gene3D" id="3.40.50.300">
    <property type="entry name" value="P-loop containing nucleotide triphosphate hydrolases"/>
    <property type="match status" value="1"/>
</dbReference>
<evidence type="ECO:0000256" key="6">
    <source>
        <dbReference type="ARBA" id="ARBA00023125"/>
    </source>
</evidence>
<dbReference type="RefSeq" id="WP_281929929.1">
    <property type="nucleotide sequence ID" value="NZ_AP027142.1"/>
</dbReference>
<dbReference type="Gene3D" id="3.40.1170.10">
    <property type="entry name" value="DNA repair protein MutS, domain I"/>
    <property type="match status" value="1"/>
</dbReference>
<dbReference type="Pfam" id="PF05188">
    <property type="entry name" value="MutS_II"/>
    <property type="match status" value="1"/>
</dbReference>
<dbReference type="SUPFAM" id="SSF48334">
    <property type="entry name" value="DNA repair protein MutS, domain III"/>
    <property type="match status" value="1"/>
</dbReference>
<gene>
    <name evidence="9 12" type="primary">mutS</name>
    <name evidence="12" type="ORF">SS37A_02730</name>
</gene>
<evidence type="ECO:0000256" key="1">
    <source>
        <dbReference type="ARBA" id="ARBA00006271"/>
    </source>
</evidence>
<dbReference type="Pfam" id="PF05190">
    <property type="entry name" value="MutS_IV"/>
    <property type="match status" value="1"/>
</dbReference>
<dbReference type="InterPro" id="IPR017261">
    <property type="entry name" value="DNA_mismatch_repair_MutS/MSH"/>
</dbReference>
<reference evidence="12 13" key="1">
    <citation type="journal article" date="2023" name="Int. J. Syst. Evol. Microbiol.">
        <title>Methylocystis iwaonis sp. nov., a type II methane-oxidizing bacterium from surface soil of a rice paddy field in Japan, and emended description of the genus Methylocystis (ex Whittenbury et al. 1970) Bowman et al. 1993.</title>
        <authorList>
            <person name="Kaise H."/>
            <person name="Sawadogo J.B."/>
            <person name="Alam M.S."/>
            <person name="Ueno C."/>
            <person name="Dianou D."/>
            <person name="Shinjo R."/>
            <person name="Asakawa S."/>
        </authorList>
    </citation>
    <scope>NUCLEOTIDE SEQUENCE [LARGE SCALE GENOMIC DNA]</scope>
    <source>
        <strain evidence="12 13">SS37A-Re</strain>
    </source>
</reference>
<dbReference type="SUPFAM" id="SSF52540">
    <property type="entry name" value="P-loop containing nucleoside triphosphate hydrolases"/>
    <property type="match status" value="1"/>
</dbReference>
<keyword evidence="5 9" id="KW-0067">ATP-binding</keyword>
<dbReference type="InterPro" id="IPR045076">
    <property type="entry name" value="MutS"/>
</dbReference>
<sequence>MEKVAEQGQDQTGAARATPMIAQFIEIKSVNADCLLFYRMGDFYELFFEDAEIASRALGIMLTKRGKHLGEDIPMCGVPVERANDYLQKLIALGFRVAVCEQIEDPAEAKKRGAKSVVKRDVVRLVTPGTITEDALLDPARANAFAAVARARGDGAWRYGVASVDISTGVFTVADCAQSELSSTLARLEPREIVAAETLCREEALATIFSGLGAPVAPLGRDAGDAARRLVDFYGVSTLEGFGALSEAELAAAATAILYVERTQKGGRPALSRPMSLRESATLDIDAATRANLELSRTLSGAREGSLLSVVDLTVTSAGARLLAERLAAPSTDPSLIDARLDAVAFFLEKPEIRASLRAKLARAPDLARAVSRLALQRGGPRDVASVGAALSAARDIAAIFSGAEAPAEIAREAATLATADAALAHEIATSLKDSPPLDKRNGDFIREGRDAELDEARSLRDESRVVIASLQARYSEQTGAKLRIKHNNFLGFFLEAPAAQGEKLLRPPFDSMFTHRQTMADAMRFSTQELVELQSKIASAADRALARELAIFDALAGEILAGAKELQALAQSFSRLDVASALAEVAEKRGWTRPHVDHSLEFVIIGGRHPVVEASLQAQGKAFAANDCELSGDKAGRIAIVTGPNMAGKSTFLRQNALIALLAQAGSYVPAQEARLGVVDRLFSRVGASDDLARGRSTFMVEMVETAAILNCATPRSLVILDEIGRGTATFDGLSIAWATMEHLHEVNCSRAIFATHFHELTQLTKRMARLVNLTMKVTDHAGEVVFLHEVVKGAADRSYGVHVAQLAGLPASVVTRAHAILAELEAADRRAPVEALIDDLPLFKHVAETMQPKDALREALAKIDPDEMSPRDALAALYELKRKS</sequence>
<evidence type="ECO:0000256" key="2">
    <source>
        <dbReference type="ARBA" id="ARBA00021982"/>
    </source>
</evidence>
<dbReference type="PANTHER" id="PTHR11361">
    <property type="entry name" value="DNA MISMATCH REPAIR PROTEIN MUTS FAMILY MEMBER"/>
    <property type="match status" value="1"/>
</dbReference>
<evidence type="ECO:0000256" key="3">
    <source>
        <dbReference type="ARBA" id="ARBA00022741"/>
    </source>
</evidence>
<dbReference type="InterPro" id="IPR007695">
    <property type="entry name" value="DNA_mismatch_repair_MutS-lik_N"/>
</dbReference>
<keyword evidence="4 9" id="KW-0227">DNA damage</keyword>
<evidence type="ECO:0000259" key="11">
    <source>
        <dbReference type="PROSITE" id="PS00486"/>
    </source>
</evidence>
<dbReference type="HAMAP" id="MF_00096">
    <property type="entry name" value="MutS"/>
    <property type="match status" value="1"/>
</dbReference>
<dbReference type="InterPro" id="IPR007861">
    <property type="entry name" value="DNA_mismatch_repair_MutS_clamp"/>
</dbReference>
<dbReference type="InterPro" id="IPR036678">
    <property type="entry name" value="MutS_con_dom_sf"/>
</dbReference>
<dbReference type="PROSITE" id="PS00486">
    <property type="entry name" value="DNA_MISMATCH_REPAIR_2"/>
    <property type="match status" value="1"/>
</dbReference>
<dbReference type="EMBL" id="AP027142">
    <property type="protein sequence ID" value="BDV32744.1"/>
    <property type="molecule type" value="Genomic_DNA"/>
</dbReference>
<dbReference type="Gene3D" id="3.30.420.110">
    <property type="entry name" value="MutS, connector domain"/>
    <property type="match status" value="1"/>
</dbReference>
<keyword evidence="6 9" id="KW-0238">DNA-binding</keyword>
<dbReference type="InterPro" id="IPR036187">
    <property type="entry name" value="DNA_mismatch_repair_MutS_sf"/>
</dbReference>
<dbReference type="Pfam" id="PF01624">
    <property type="entry name" value="MutS_I"/>
    <property type="match status" value="1"/>
</dbReference>
<keyword evidence="7 9" id="KW-0234">DNA repair</keyword>
<feature type="binding site" evidence="9">
    <location>
        <begin position="644"/>
        <end position="651"/>
    </location>
    <ligand>
        <name>ATP</name>
        <dbReference type="ChEBI" id="CHEBI:30616"/>
    </ligand>
</feature>
<dbReference type="InterPro" id="IPR007696">
    <property type="entry name" value="DNA_mismatch_repair_MutS_core"/>
</dbReference>
<evidence type="ECO:0000256" key="9">
    <source>
        <dbReference type="HAMAP-Rule" id="MF_00096"/>
    </source>
</evidence>
<proteinExistence type="inferred from homology"/>
<comment type="function">
    <text evidence="8 9">This protein is involved in the repair of mismatches in DNA. It is possible that it carries out the mismatch recognition step. This protein has a weak ATPase activity.</text>
</comment>
<dbReference type="PANTHER" id="PTHR11361:SF34">
    <property type="entry name" value="DNA MISMATCH REPAIR PROTEIN MSH1, MITOCHONDRIAL"/>
    <property type="match status" value="1"/>
</dbReference>
<feature type="domain" description="DNA mismatch repair proteins mutS family" evidence="11">
    <location>
        <begin position="718"/>
        <end position="734"/>
    </location>
</feature>
<dbReference type="InterPro" id="IPR000432">
    <property type="entry name" value="DNA_mismatch_repair_MutS_C"/>
</dbReference>
<organism evidence="12 13">
    <name type="scientific">Methylocystis iwaonis</name>
    <dbReference type="NCBI Taxonomy" id="2885079"/>
    <lineage>
        <taxon>Bacteria</taxon>
        <taxon>Pseudomonadati</taxon>
        <taxon>Pseudomonadota</taxon>
        <taxon>Alphaproteobacteria</taxon>
        <taxon>Hyphomicrobiales</taxon>
        <taxon>Methylocystaceae</taxon>
        <taxon>Methylocystis</taxon>
    </lineage>
</organism>
<dbReference type="NCBIfam" id="NF003810">
    <property type="entry name" value="PRK05399.1"/>
    <property type="match status" value="1"/>
</dbReference>
<dbReference type="InterPro" id="IPR005748">
    <property type="entry name" value="DNA_mismatch_repair_MutS"/>
</dbReference>
<evidence type="ECO:0000256" key="7">
    <source>
        <dbReference type="ARBA" id="ARBA00023204"/>
    </source>
</evidence>
<dbReference type="Pfam" id="PF05192">
    <property type="entry name" value="MutS_III"/>
    <property type="match status" value="1"/>
</dbReference>
<dbReference type="InterPro" id="IPR007860">
    <property type="entry name" value="DNA_mmatch_repair_MutS_con_dom"/>
</dbReference>
<dbReference type="NCBIfam" id="TIGR01070">
    <property type="entry name" value="mutS1"/>
    <property type="match status" value="1"/>
</dbReference>
<keyword evidence="3 9" id="KW-0547">Nucleotide-binding</keyword>
<dbReference type="SUPFAM" id="SSF55271">
    <property type="entry name" value="DNA repair protein MutS, domain I"/>
    <property type="match status" value="1"/>
</dbReference>
<evidence type="ECO:0000313" key="12">
    <source>
        <dbReference type="EMBL" id="BDV32744.1"/>
    </source>
</evidence>
<protein>
    <recommendedName>
        <fullName evidence="2 9">DNA mismatch repair protein MutS</fullName>
    </recommendedName>
</protein>
<dbReference type="Pfam" id="PF00488">
    <property type="entry name" value="MutS_V"/>
    <property type="match status" value="1"/>
</dbReference>
<evidence type="ECO:0000256" key="5">
    <source>
        <dbReference type="ARBA" id="ARBA00022840"/>
    </source>
</evidence>
<keyword evidence="13" id="KW-1185">Reference proteome</keyword>
<dbReference type="InterPro" id="IPR016151">
    <property type="entry name" value="DNA_mismatch_repair_MutS_N"/>
</dbReference>
<dbReference type="Gene3D" id="1.10.1420.10">
    <property type="match status" value="2"/>
</dbReference>
<name>A0ABM8E417_9HYPH</name>